<gene>
    <name evidence="1" type="ORF">E2C01_102416</name>
</gene>
<keyword evidence="2" id="KW-1185">Reference proteome</keyword>
<protein>
    <submittedName>
        <fullName evidence="1">Uncharacterized protein</fullName>
    </submittedName>
</protein>
<dbReference type="Proteomes" id="UP000324222">
    <property type="component" value="Unassembled WGS sequence"/>
</dbReference>
<dbReference type="AlphaFoldDB" id="A0A5B7KIH2"/>
<accession>A0A5B7KIH2</accession>
<reference evidence="1 2" key="1">
    <citation type="submission" date="2019-05" db="EMBL/GenBank/DDBJ databases">
        <title>Another draft genome of Portunus trituberculatus and its Hox gene families provides insights of decapod evolution.</title>
        <authorList>
            <person name="Jeong J.-H."/>
            <person name="Song I."/>
            <person name="Kim S."/>
            <person name="Choi T."/>
            <person name="Kim D."/>
            <person name="Ryu S."/>
            <person name="Kim W."/>
        </authorList>
    </citation>
    <scope>NUCLEOTIDE SEQUENCE [LARGE SCALE GENOMIC DNA]</scope>
    <source>
        <tissue evidence="1">Muscle</tissue>
    </source>
</reference>
<evidence type="ECO:0000313" key="1">
    <source>
        <dbReference type="EMBL" id="MPD06597.1"/>
    </source>
</evidence>
<organism evidence="1 2">
    <name type="scientific">Portunus trituberculatus</name>
    <name type="common">Swimming crab</name>
    <name type="synonym">Neptunus trituberculatus</name>
    <dbReference type="NCBI Taxonomy" id="210409"/>
    <lineage>
        <taxon>Eukaryota</taxon>
        <taxon>Metazoa</taxon>
        <taxon>Ecdysozoa</taxon>
        <taxon>Arthropoda</taxon>
        <taxon>Crustacea</taxon>
        <taxon>Multicrustacea</taxon>
        <taxon>Malacostraca</taxon>
        <taxon>Eumalacostraca</taxon>
        <taxon>Eucarida</taxon>
        <taxon>Decapoda</taxon>
        <taxon>Pleocyemata</taxon>
        <taxon>Brachyura</taxon>
        <taxon>Eubrachyura</taxon>
        <taxon>Portunoidea</taxon>
        <taxon>Portunidae</taxon>
        <taxon>Portuninae</taxon>
        <taxon>Portunus</taxon>
    </lineage>
</organism>
<evidence type="ECO:0000313" key="2">
    <source>
        <dbReference type="Proteomes" id="UP000324222"/>
    </source>
</evidence>
<sequence>MMENSEDSRAWAREQEVVVHIDATSKFGAKIRIEKVGGNREGATVSSLRQLCFGEEKKMKFSRGEVVFYRLKIRSKTVNLAEVDEEKVEGDVKTFWIATKRAVLPGDFSDRRRRSGF</sequence>
<comment type="caution">
    <text evidence="1">The sequence shown here is derived from an EMBL/GenBank/DDBJ whole genome shotgun (WGS) entry which is preliminary data.</text>
</comment>
<dbReference type="EMBL" id="VSRR010152058">
    <property type="protein sequence ID" value="MPD06597.1"/>
    <property type="molecule type" value="Genomic_DNA"/>
</dbReference>
<name>A0A5B7KIH2_PORTR</name>
<proteinExistence type="predicted"/>